<feature type="signal peptide" evidence="2">
    <location>
        <begin position="1"/>
        <end position="21"/>
    </location>
</feature>
<comment type="caution">
    <text evidence="3">The sequence shown here is derived from an EMBL/GenBank/DDBJ whole genome shotgun (WGS) entry which is preliminary data.</text>
</comment>
<dbReference type="RefSeq" id="XP_020128865.1">
    <property type="nucleotide sequence ID" value="XM_020275070.1"/>
</dbReference>
<evidence type="ECO:0000313" key="4">
    <source>
        <dbReference type="Proteomes" id="UP000183809"/>
    </source>
</evidence>
<proteinExistence type="predicted"/>
<sequence length="321" mass="34284">MLFPAFILTLLAATLTTSVVADAGLNAAVAFDNGLGSLDQGLLDNLHAPHYDLSVWAPGWIPQDCKDIVEGQNLSASDVTIWNVNYTDCSSPWVICTHKDAPLTQTVVADLFGKIPVKMRSTIRHLISVPGPGIGAFNAGDNIMFSGANDHISVFVHEVGHSVDTHGYPNISAGAFHETDIWLDNYAKDSAVADAYANCNQAENHSQELVVALFDHVVPGGVGTVNSNWTEIAHQYETIQGFVGVHGDMITPGGVCSDRHNNSEPVRLTESPDTGTGPAPDVGLKDGVKVYDFLPMQTVVNATVVREDGTVGLMEVQVLKQ</sequence>
<feature type="region of interest" description="Disordered" evidence="1">
    <location>
        <begin position="256"/>
        <end position="282"/>
    </location>
</feature>
<protein>
    <submittedName>
        <fullName evidence="3">Conidiation-specific protein (Con-13) protein</fullName>
    </submittedName>
</protein>
<dbReference type="EMBL" id="MNUE01000037">
    <property type="protein sequence ID" value="OJD32605.1"/>
    <property type="molecule type" value="Genomic_DNA"/>
</dbReference>
<keyword evidence="2" id="KW-0732">Signal</keyword>
<evidence type="ECO:0000256" key="2">
    <source>
        <dbReference type="SAM" id="SignalP"/>
    </source>
</evidence>
<evidence type="ECO:0000256" key="1">
    <source>
        <dbReference type="SAM" id="MobiDB-lite"/>
    </source>
</evidence>
<evidence type="ECO:0000313" key="3">
    <source>
        <dbReference type="EMBL" id="OJD32605.1"/>
    </source>
</evidence>
<dbReference type="GeneID" id="31015331"/>
<feature type="chain" id="PRO_5012046442" evidence="2">
    <location>
        <begin position="22"/>
        <end position="321"/>
    </location>
</feature>
<accession>A0A1J9RYT3</accession>
<gene>
    <name evidence="3" type="ORF">BKCO1_37000186</name>
</gene>
<organism evidence="3 4">
    <name type="scientific">Diplodia corticola</name>
    <dbReference type="NCBI Taxonomy" id="236234"/>
    <lineage>
        <taxon>Eukaryota</taxon>
        <taxon>Fungi</taxon>
        <taxon>Dikarya</taxon>
        <taxon>Ascomycota</taxon>
        <taxon>Pezizomycotina</taxon>
        <taxon>Dothideomycetes</taxon>
        <taxon>Dothideomycetes incertae sedis</taxon>
        <taxon>Botryosphaeriales</taxon>
        <taxon>Botryosphaeriaceae</taxon>
        <taxon>Diplodia</taxon>
    </lineage>
</organism>
<dbReference type="OrthoDB" id="2142213at2759"/>
<reference evidence="3 4" key="1">
    <citation type="submission" date="2016-10" db="EMBL/GenBank/DDBJ databases">
        <title>Proteomics and genomics reveal pathogen-plant mechanisms compatible with a hemibiotrophic lifestyle of Diplodia corticola.</title>
        <authorList>
            <person name="Fernandes I."/>
            <person name="De Jonge R."/>
            <person name="Van De Peer Y."/>
            <person name="Devreese B."/>
            <person name="Alves A."/>
            <person name="Esteves A.C."/>
        </authorList>
    </citation>
    <scope>NUCLEOTIDE SEQUENCE [LARGE SCALE GENOMIC DNA]</scope>
    <source>
        <strain evidence="3 4">CBS 112549</strain>
    </source>
</reference>
<dbReference type="AlphaFoldDB" id="A0A1J9RYT3"/>
<dbReference type="STRING" id="236234.A0A1J9RYT3"/>
<keyword evidence="4" id="KW-1185">Reference proteome</keyword>
<dbReference type="SUPFAM" id="SSF55486">
    <property type="entry name" value="Metalloproteases ('zincins'), catalytic domain"/>
    <property type="match status" value="1"/>
</dbReference>
<name>A0A1J9RYT3_9PEZI</name>
<dbReference type="Proteomes" id="UP000183809">
    <property type="component" value="Unassembled WGS sequence"/>
</dbReference>